<feature type="domain" description="RRM" evidence="3">
    <location>
        <begin position="263"/>
        <end position="304"/>
    </location>
</feature>
<dbReference type="GO" id="GO:0003743">
    <property type="term" value="F:translation initiation factor activity"/>
    <property type="evidence" value="ECO:0007669"/>
    <property type="project" value="UniProtKB-KW"/>
</dbReference>
<dbReference type="Pfam" id="PF12353">
    <property type="entry name" value="eIF3g"/>
    <property type="match status" value="1"/>
</dbReference>
<protein>
    <submittedName>
        <fullName evidence="5">Translation initiation factor eIF3 subunit g</fullName>
    </submittedName>
</protein>
<dbReference type="InterPro" id="IPR024675">
    <property type="entry name" value="eIF3g_N"/>
</dbReference>
<evidence type="ECO:0000313" key="5">
    <source>
        <dbReference type="EMBL" id="KAA1080373.1"/>
    </source>
</evidence>
<dbReference type="SUPFAM" id="SSF54928">
    <property type="entry name" value="RNA-binding domain, RBD"/>
    <property type="match status" value="1"/>
</dbReference>
<dbReference type="EMBL" id="VSWC01000131">
    <property type="protein sequence ID" value="KAA1080373.1"/>
    <property type="molecule type" value="Genomic_DNA"/>
</dbReference>
<dbReference type="PANTHER" id="PTHR10352">
    <property type="entry name" value="EUKARYOTIC TRANSLATION INITIATION FACTOR 3 SUBUNIT G"/>
    <property type="match status" value="1"/>
</dbReference>
<gene>
    <name evidence="5" type="primary">TIF35_5</name>
    <name evidence="5" type="ORF">PGT21_004555</name>
</gene>
<dbReference type="InterPro" id="IPR012677">
    <property type="entry name" value="Nucleotide-bd_a/b_plait_sf"/>
</dbReference>
<keyword evidence="1" id="KW-0694">RNA-binding</keyword>
<dbReference type="Gene3D" id="3.30.70.330">
    <property type="match status" value="1"/>
</dbReference>
<dbReference type="InterPro" id="IPR035979">
    <property type="entry name" value="RBD_domain_sf"/>
</dbReference>
<organism evidence="5 6">
    <name type="scientific">Puccinia graminis f. sp. tritici</name>
    <dbReference type="NCBI Taxonomy" id="56615"/>
    <lineage>
        <taxon>Eukaryota</taxon>
        <taxon>Fungi</taxon>
        <taxon>Dikarya</taxon>
        <taxon>Basidiomycota</taxon>
        <taxon>Pucciniomycotina</taxon>
        <taxon>Pucciniomycetes</taxon>
        <taxon>Pucciniales</taxon>
        <taxon>Pucciniaceae</taxon>
        <taxon>Puccinia</taxon>
    </lineage>
</organism>
<keyword evidence="6" id="KW-1185">Reference proteome</keyword>
<evidence type="ECO:0000256" key="1">
    <source>
        <dbReference type="ARBA" id="ARBA00022884"/>
    </source>
</evidence>
<sequence length="318" mass="34382">MILCVLGRLGGRAATTNYSPNIIDTSVSHHGHPSTTTAVRTISSQAFGKLSTDLMIWSSFSHFRPGDKNILADELDEDELPPSTEKIDPVTGIKTIVEYKWDETGEKKIKTKGKKSGPDLATTTLGEAIKLKIAVPGLIKEPVVEQTTKATIVPGGKRITCRLCQGDHFTASCPYKDTLGGVLGGDAADQDQQDGPGASQAQTNNAAGGGTGKYVPPSQRDGAKRGESMQKSNRDDLPTAPCYQPVRGRPGKRSVGSLWEIRRISRIYVGKDQETGLCKGFAFVSFEDRMEAERAMKKNQRSTVRSSDFGMTCDSRSQ</sequence>
<dbReference type="AlphaFoldDB" id="A0A5B0MVJ2"/>
<dbReference type="Proteomes" id="UP000324748">
    <property type="component" value="Unassembled WGS sequence"/>
</dbReference>
<feature type="compositionally biased region" description="Basic and acidic residues" evidence="2">
    <location>
        <begin position="221"/>
        <end position="237"/>
    </location>
</feature>
<dbReference type="OrthoDB" id="639027at2759"/>
<evidence type="ECO:0000259" key="3">
    <source>
        <dbReference type="Pfam" id="PF00076"/>
    </source>
</evidence>
<proteinExistence type="predicted"/>
<feature type="compositionally biased region" description="Low complexity" evidence="2">
    <location>
        <begin position="193"/>
        <end position="206"/>
    </location>
</feature>
<evidence type="ECO:0000259" key="4">
    <source>
        <dbReference type="Pfam" id="PF12353"/>
    </source>
</evidence>
<feature type="region of interest" description="Disordered" evidence="2">
    <location>
        <begin position="184"/>
        <end position="253"/>
    </location>
</feature>
<dbReference type="InterPro" id="IPR000504">
    <property type="entry name" value="RRM_dom"/>
</dbReference>
<comment type="caution">
    <text evidence="5">The sequence shown here is derived from an EMBL/GenBank/DDBJ whole genome shotgun (WGS) entry which is preliminary data.</text>
</comment>
<dbReference type="GO" id="GO:0003723">
    <property type="term" value="F:RNA binding"/>
    <property type="evidence" value="ECO:0007669"/>
    <property type="project" value="UniProtKB-KW"/>
</dbReference>
<evidence type="ECO:0000313" key="6">
    <source>
        <dbReference type="Proteomes" id="UP000324748"/>
    </source>
</evidence>
<name>A0A5B0MVJ2_PUCGR</name>
<evidence type="ECO:0000256" key="2">
    <source>
        <dbReference type="SAM" id="MobiDB-lite"/>
    </source>
</evidence>
<accession>A0A5B0MVJ2</accession>
<reference evidence="5 6" key="1">
    <citation type="submission" date="2019-05" db="EMBL/GenBank/DDBJ databases">
        <title>Emergence of the Ug99 lineage of the wheat stem rust pathogen through somatic hybridization.</title>
        <authorList>
            <person name="Li F."/>
            <person name="Upadhyaya N.M."/>
            <person name="Sperschneider J."/>
            <person name="Matny O."/>
            <person name="Nguyen-Phuc H."/>
            <person name="Mago R."/>
            <person name="Raley C."/>
            <person name="Miller M.E."/>
            <person name="Silverstein K.A.T."/>
            <person name="Henningsen E."/>
            <person name="Hirsch C.D."/>
            <person name="Visser B."/>
            <person name="Pretorius Z.A."/>
            <person name="Steffenson B.J."/>
            <person name="Schwessinger B."/>
            <person name="Dodds P.N."/>
            <person name="Figueroa M."/>
        </authorList>
    </citation>
    <scope>NUCLEOTIDE SEQUENCE [LARGE SCALE GENOMIC DNA]</scope>
    <source>
        <strain evidence="5">21-0</strain>
    </source>
</reference>
<dbReference type="Pfam" id="PF00076">
    <property type="entry name" value="RRM_1"/>
    <property type="match status" value="1"/>
</dbReference>
<keyword evidence="5" id="KW-0396">Initiation factor</keyword>
<keyword evidence="5" id="KW-0648">Protein biosynthesis</keyword>
<feature type="region of interest" description="Disordered" evidence="2">
    <location>
        <begin position="297"/>
        <end position="318"/>
    </location>
</feature>
<feature type="domain" description="Eukaryotic translation initiation factor 3 subunit G N-terminal" evidence="4">
    <location>
        <begin position="111"/>
        <end position="179"/>
    </location>
</feature>